<name>A0AA86PMW7_9EUKA</name>
<dbReference type="Proteomes" id="UP001642409">
    <property type="component" value="Unassembled WGS sequence"/>
</dbReference>
<dbReference type="EMBL" id="CATOUU010000687">
    <property type="protein sequence ID" value="CAI9941152.1"/>
    <property type="molecule type" value="Genomic_DNA"/>
</dbReference>
<dbReference type="AlphaFoldDB" id="A0AA86PMW7"/>
<reference evidence="2 3" key="2">
    <citation type="submission" date="2024-07" db="EMBL/GenBank/DDBJ databases">
        <authorList>
            <person name="Akdeniz Z."/>
        </authorList>
    </citation>
    <scope>NUCLEOTIDE SEQUENCE [LARGE SCALE GENOMIC DNA]</scope>
</reference>
<comment type="caution">
    <text evidence="1">The sequence shown here is derived from an EMBL/GenBank/DDBJ whole genome shotgun (WGS) entry which is preliminary data.</text>
</comment>
<proteinExistence type="predicted"/>
<evidence type="ECO:0000313" key="2">
    <source>
        <dbReference type="EMBL" id="CAL6016073.1"/>
    </source>
</evidence>
<accession>A0AA86PMW7</accession>
<evidence type="ECO:0000313" key="1">
    <source>
        <dbReference type="EMBL" id="CAI9941152.1"/>
    </source>
</evidence>
<protein>
    <submittedName>
        <fullName evidence="2">Hypothetical_protein</fullName>
    </submittedName>
</protein>
<evidence type="ECO:0000313" key="3">
    <source>
        <dbReference type="Proteomes" id="UP001642409"/>
    </source>
</evidence>
<reference evidence="1" key="1">
    <citation type="submission" date="2023-06" db="EMBL/GenBank/DDBJ databases">
        <authorList>
            <person name="Kurt Z."/>
        </authorList>
    </citation>
    <scope>NUCLEOTIDE SEQUENCE</scope>
</reference>
<organism evidence="1">
    <name type="scientific">Hexamita inflata</name>
    <dbReference type="NCBI Taxonomy" id="28002"/>
    <lineage>
        <taxon>Eukaryota</taxon>
        <taxon>Metamonada</taxon>
        <taxon>Diplomonadida</taxon>
        <taxon>Hexamitidae</taxon>
        <taxon>Hexamitinae</taxon>
        <taxon>Hexamita</taxon>
    </lineage>
</organism>
<sequence length="198" mass="23224">MNVFDKEPSIQQPEFCLSTNYIPESEEKQMHLLKCLQIQNQSYITRNIFALIQTIINNFKIIKPRFLKGIFELINGHSVKIMETDQYQLMLQIAMLSDDYSLQEFGNKLAQQIENKNLRTQACINIVNDQKNKSAVQTGLSFNQLIQQILKSTGDYQSYMQQMYQQLNAKNLIMLETWAQLDKRIELVYKCFTYSGKQ</sequence>
<gene>
    <name evidence="2" type="ORF">HINF_LOCUS25333</name>
    <name evidence="1" type="ORF">HINF_LOCUS28797</name>
</gene>
<dbReference type="EMBL" id="CAXDID020000075">
    <property type="protein sequence ID" value="CAL6016073.1"/>
    <property type="molecule type" value="Genomic_DNA"/>
</dbReference>
<keyword evidence="3" id="KW-1185">Reference proteome</keyword>